<proteinExistence type="predicted"/>
<reference evidence="3" key="1">
    <citation type="submission" date="2016-04" db="EMBL/GenBank/DDBJ databases">
        <title>Complete Genome Sequences of Twelve Strains of a Stable Defined Moderately Diverse Mouse Microbiota 2 (sDMDMm2).</title>
        <authorList>
            <person name="Uchimura Y."/>
            <person name="Wyss M."/>
            <person name="Brugiroux S."/>
            <person name="Limenitakis J.P."/>
            <person name="Stecher B."/>
            <person name="McCoy K.D."/>
            <person name="Macpherson A.J."/>
        </authorList>
    </citation>
    <scope>NUCLEOTIDE SEQUENCE [LARGE SCALE GENOMIC DNA]</scope>
    <source>
        <strain evidence="3">YL27</strain>
    </source>
</reference>
<protein>
    <submittedName>
        <fullName evidence="1">Uncharacterized protein</fullName>
    </submittedName>
</protein>
<dbReference type="PROSITE" id="PS51257">
    <property type="entry name" value="PROKAR_LIPOPROTEIN"/>
    <property type="match status" value="1"/>
</dbReference>
<name>A0A1B1SCA6_9BACT</name>
<dbReference type="EMBL" id="SRYD01000007">
    <property type="protein sequence ID" value="TGY75906.1"/>
    <property type="molecule type" value="Genomic_DNA"/>
</dbReference>
<reference evidence="1" key="2">
    <citation type="submission" date="2017-04" db="EMBL/GenBank/DDBJ databases">
        <title>Complete Genome Sequences of Twelve Strains of a Stable Defined Moderately Diverse Mouse Microbiota 2 (sDMDMm2).</title>
        <authorList>
            <person name="Uchimura Y."/>
            <person name="Wyss M."/>
            <person name="Brugiroux S."/>
            <person name="Limenitakis J.P."/>
            <person name="Stecher B."/>
            <person name="McCoy K.D."/>
            <person name="Macpherson A.J."/>
        </authorList>
    </citation>
    <scope>NUCLEOTIDE SEQUENCE</scope>
    <source>
        <strain evidence="1">YL27</strain>
    </source>
</reference>
<evidence type="ECO:0000313" key="3">
    <source>
        <dbReference type="Proteomes" id="UP000186351"/>
    </source>
</evidence>
<reference evidence="2 4" key="3">
    <citation type="submission" date="2019-04" db="EMBL/GenBank/DDBJ databases">
        <title>Microbes associate with the intestines of laboratory mice.</title>
        <authorList>
            <person name="Navarre W."/>
            <person name="Wong E."/>
            <person name="Huang K."/>
            <person name="Tropini C."/>
            <person name="Ng K."/>
            <person name="Yu B."/>
        </authorList>
    </citation>
    <scope>NUCLEOTIDE SEQUENCE [LARGE SCALE GENOMIC DNA]</scope>
    <source>
        <strain evidence="2 4">NM06_A21</strain>
    </source>
</reference>
<organism evidence="1 3">
    <name type="scientific">Muribaculum intestinale</name>
    <dbReference type="NCBI Taxonomy" id="1796646"/>
    <lineage>
        <taxon>Bacteria</taxon>
        <taxon>Pseudomonadati</taxon>
        <taxon>Bacteroidota</taxon>
        <taxon>Bacteroidia</taxon>
        <taxon>Bacteroidales</taxon>
        <taxon>Muribaculaceae</taxon>
        <taxon>Muribaculum</taxon>
    </lineage>
</organism>
<dbReference type="Proteomes" id="UP000186351">
    <property type="component" value="Chromosome"/>
</dbReference>
<accession>A0A1B1SCA6</accession>
<dbReference type="AlphaFoldDB" id="A0A1B1SCA6"/>
<evidence type="ECO:0000313" key="4">
    <source>
        <dbReference type="Proteomes" id="UP000306630"/>
    </source>
</evidence>
<accession>A0A1Z2XGC3</accession>
<evidence type="ECO:0000313" key="1">
    <source>
        <dbReference type="EMBL" id="ANU64415.1"/>
    </source>
</evidence>
<evidence type="ECO:0000313" key="2">
    <source>
        <dbReference type="EMBL" id="TGY75906.1"/>
    </source>
</evidence>
<gene>
    <name evidence="1" type="ORF">A4V02_12260</name>
    <name evidence="2" type="ORF">E5333_02605</name>
</gene>
<sequence>MKLQYYMMSLALAVSAPMIFTSCDDDDDIDGVSSVIEYPGKPGDINLAPGEAFAVKSGAESKQPLPVEGSYSGLKATSLDESVAIVTEENGQIYVQGVHRGKTQILVSTADGSYVQIPVSVYDYSSVRFSNENITQTLMLGKQNEVEVDLIEGNDDYSFTSDNPRVSAFYNDATGKVTVSAKAGKEEYTATLTCTDGSDRKGTIKVTVTPSFEAFTADEINDIKANTRSEIWADVKDPSDGNTPYYYPYYKDEYPWFYISQDIEDGQHRLGWWWDGNEYFRGGYGGLVITYAAGTTAGQQSQGYLTFAYSAPSWGWGVHDHNGTISILEDDATRTVAIFENADLDNEYLNRGWFVIYK</sequence>
<dbReference type="EMBL" id="CP015402">
    <property type="protein sequence ID" value="ANU64415.1"/>
    <property type="molecule type" value="Genomic_DNA"/>
</dbReference>
<dbReference type="KEGG" id="pary:A4V02_12260"/>
<dbReference type="STRING" id="1796646.A4V02_12260"/>
<dbReference type="GeneID" id="65537647"/>
<dbReference type="RefSeq" id="WP_068961695.1">
    <property type="nucleotide sequence ID" value="NZ_CAJTAP010000004.1"/>
</dbReference>
<dbReference type="Proteomes" id="UP000306630">
    <property type="component" value="Unassembled WGS sequence"/>
</dbReference>
<keyword evidence="3" id="KW-1185">Reference proteome</keyword>
<dbReference type="Gene3D" id="2.60.40.1080">
    <property type="match status" value="1"/>
</dbReference>